<dbReference type="EMBL" id="FNFD01000039">
    <property type="protein sequence ID" value="SDL99533.1"/>
    <property type="molecule type" value="Genomic_DNA"/>
</dbReference>
<dbReference type="Pfam" id="PF13302">
    <property type="entry name" value="Acetyltransf_3"/>
    <property type="match status" value="1"/>
</dbReference>
<dbReference type="PANTHER" id="PTHR43441">
    <property type="entry name" value="RIBOSOMAL-PROTEIN-SERINE ACETYLTRANSFERASE"/>
    <property type="match status" value="1"/>
</dbReference>
<reference evidence="2 3" key="1">
    <citation type="submission" date="2016-10" db="EMBL/GenBank/DDBJ databases">
        <authorList>
            <person name="de Groot N.N."/>
        </authorList>
    </citation>
    <scope>NUCLEOTIDE SEQUENCE [LARGE SCALE GENOMIC DNA]</scope>
    <source>
        <strain evidence="2 3">JCM 21544</strain>
    </source>
</reference>
<dbReference type="PANTHER" id="PTHR43441:SF2">
    <property type="entry name" value="FAMILY ACETYLTRANSFERASE, PUTATIVE (AFU_ORTHOLOGUE AFUA_7G00850)-RELATED"/>
    <property type="match status" value="1"/>
</dbReference>
<gene>
    <name evidence="2" type="ORF">SAMN05216186_13923</name>
</gene>
<dbReference type="GO" id="GO:1990189">
    <property type="term" value="F:protein N-terminal-serine acetyltransferase activity"/>
    <property type="evidence" value="ECO:0007669"/>
    <property type="project" value="TreeGrafter"/>
</dbReference>
<accession>A0A1G9PLS6</accession>
<dbReference type="GO" id="GO:0008999">
    <property type="term" value="F:protein-N-terminal-alanine acetyltransferase activity"/>
    <property type="evidence" value="ECO:0007669"/>
    <property type="project" value="TreeGrafter"/>
</dbReference>
<dbReference type="Gene3D" id="3.40.630.30">
    <property type="match status" value="1"/>
</dbReference>
<proteinExistence type="predicted"/>
<dbReference type="AlphaFoldDB" id="A0A1G9PLS6"/>
<sequence>MHQDDLLDWHAAVLPSPRTLQGRYIRLEPLDPKRHGDDLWQALQGPESDPALWDYLPYGPFDQRADFDTWLAGNAETRDPLFYSVVDRRSGQVQGLLSFLSIVPEHGSIEIGHVAFGARMQRSPRATEAVFLLAEEAFALGNRRLEWKCNAANQRSMRAAERFGFQFEGIFRQHRVVKGRNRDTAWFAMVDHEWPALREAFQRWLAEENFDTEGRQRQRLEALRG</sequence>
<dbReference type="STRING" id="137658.SAMN05216186_13923"/>
<dbReference type="PROSITE" id="PS51186">
    <property type="entry name" value="GNAT"/>
    <property type="match status" value="1"/>
</dbReference>
<dbReference type="RefSeq" id="WP_084339473.1">
    <property type="nucleotide sequence ID" value="NZ_FNFD01000039.1"/>
</dbReference>
<dbReference type="InterPro" id="IPR051908">
    <property type="entry name" value="Ribosomal_N-acetyltransferase"/>
</dbReference>
<dbReference type="FunFam" id="3.40.630.30:FF:000047">
    <property type="entry name" value="Acetyltransferase, GNAT family"/>
    <property type="match status" value="1"/>
</dbReference>
<organism evidence="2 3">
    <name type="scientific">Pseudomonas indica</name>
    <dbReference type="NCBI Taxonomy" id="137658"/>
    <lineage>
        <taxon>Bacteria</taxon>
        <taxon>Pseudomonadati</taxon>
        <taxon>Pseudomonadota</taxon>
        <taxon>Gammaproteobacteria</taxon>
        <taxon>Pseudomonadales</taxon>
        <taxon>Pseudomonadaceae</taxon>
        <taxon>Pseudomonas</taxon>
    </lineage>
</organism>
<keyword evidence="3" id="KW-1185">Reference proteome</keyword>
<keyword evidence="2" id="KW-0808">Transferase</keyword>
<evidence type="ECO:0000259" key="1">
    <source>
        <dbReference type="PROSITE" id="PS51186"/>
    </source>
</evidence>
<name>A0A1G9PLS6_9PSED</name>
<dbReference type="GO" id="GO:0005737">
    <property type="term" value="C:cytoplasm"/>
    <property type="evidence" value="ECO:0007669"/>
    <property type="project" value="TreeGrafter"/>
</dbReference>
<dbReference type="InterPro" id="IPR016181">
    <property type="entry name" value="Acyl_CoA_acyltransferase"/>
</dbReference>
<evidence type="ECO:0000313" key="3">
    <source>
        <dbReference type="Proteomes" id="UP000198706"/>
    </source>
</evidence>
<evidence type="ECO:0000313" key="2">
    <source>
        <dbReference type="EMBL" id="SDL99533.1"/>
    </source>
</evidence>
<feature type="domain" description="N-acetyltransferase" evidence="1">
    <location>
        <begin position="25"/>
        <end position="183"/>
    </location>
</feature>
<dbReference type="SUPFAM" id="SSF55729">
    <property type="entry name" value="Acyl-CoA N-acyltransferases (Nat)"/>
    <property type="match status" value="1"/>
</dbReference>
<protein>
    <submittedName>
        <fullName evidence="2">Protein N-acetyltransferase, RimJ/RimL family</fullName>
    </submittedName>
</protein>
<dbReference type="Proteomes" id="UP000198706">
    <property type="component" value="Unassembled WGS sequence"/>
</dbReference>
<dbReference type="InterPro" id="IPR000182">
    <property type="entry name" value="GNAT_dom"/>
</dbReference>